<dbReference type="EMBL" id="LCMM01000001">
    <property type="protein sequence ID" value="KKU38451.1"/>
    <property type="molecule type" value="Genomic_DNA"/>
</dbReference>
<dbReference type="Pfam" id="PF00483">
    <property type="entry name" value="NTP_transferase"/>
    <property type="match status" value="1"/>
</dbReference>
<evidence type="ECO:0000256" key="2">
    <source>
        <dbReference type="ARBA" id="ARBA00010480"/>
    </source>
</evidence>
<dbReference type="PANTHER" id="PTHR43532:SF1">
    <property type="entry name" value="GLUCOSE-1-PHOSPHATE THYMIDYLYLTRANSFERASE 1"/>
    <property type="match status" value="1"/>
</dbReference>
<dbReference type="PANTHER" id="PTHR43532">
    <property type="entry name" value="GLUCOSE-1-PHOSPHATE THYMIDYLYLTRANSFERASE"/>
    <property type="match status" value="1"/>
</dbReference>
<comment type="caution">
    <text evidence="10">The sequence shown here is derived from an EMBL/GenBank/DDBJ whole genome shotgun (WGS) entry which is preliminary data.</text>
</comment>
<accession>A0A0G1Q015</accession>
<evidence type="ECO:0000256" key="8">
    <source>
        <dbReference type="ARBA" id="ARBA00049336"/>
    </source>
</evidence>
<sequence>MKGVILAGGKATRLRPLTFVTNKHLLPVYSKPMIFYPLEAMAKAGVKDVLIVTSSEHCGDFMNLLRSGQTFGLRLSYEIQEEAGGLAQALSLARGFAEDKDKILMILGDNIFRHNLKKAVSDFQRQKKGAKIFFKEMENCAQYGVPVFGGNGKLLKIEEKPKRPKSKYAQTGVYMYDDRVFDLIKKVKPSSRGEIEITDLNNLYVREGTMSYEIMGGWWIDAGTSYDELLRANNLVAELVKKGEF</sequence>
<keyword evidence="4 10" id="KW-0808">Transferase</keyword>
<dbReference type="Proteomes" id="UP000034856">
    <property type="component" value="Unassembled WGS sequence"/>
</dbReference>
<organism evidence="10 11">
    <name type="scientific">Candidatus Azambacteria bacterium GW2011_GWF2_46_32</name>
    <dbReference type="NCBI Taxonomy" id="1618628"/>
    <lineage>
        <taxon>Bacteria</taxon>
        <taxon>Candidatus Azamiibacteriota</taxon>
    </lineage>
</organism>
<evidence type="ECO:0000256" key="1">
    <source>
        <dbReference type="ARBA" id="ARBA00001946"/>
    </source>
</evidence>
<name>A0A0G1Q015_9BACT</name>
<dbReference type="AlphaFoldDB" id="A0A0G1Q015"/>
<feature type="domain" description="Nucleotidyl transferase" evidence="9">
    <location>
        <begin position="2"/>
        <end position="236"/>
    </location>
</feature>
<proteinExistence type="inferred from homology"/>
<dbReference type="EC" id="2.7.7.24" evidence="3"/>
<dbReference type="SUPFAM" id="SSF53448">
    <property type="entry name" value="Nucleotide-diphospho-sugar transferases"/>
    <property type="match status" value="1"/>
</dbReference>
<evidence type="ECO:0000256" key="7">
    <source>
        <dbReference type="ARBA" id="ARBA00022842"/>
    </source>
</evidence>
<evidence type="ECO:0000313" key="11">
    <source>
        <dbReference type="Proteomes" id="UP000034856"/>
    </source>
</evidence>
<dbReference type="GO" id="GO:0046872">
    <property type="term" value="F:metal ion binding"/>
    <property type="evidence" value="ECO:0007669"/>
    <property type="project" value="UniProtKB-KW"/>
</dbReference>
<comment type="cofactor">
    <cofactor evidence="1">
        <name>Mg(2+)</name>
        <dbReference type="ChEBI" id="CHEBI:18420"/>
    </cofactor>
</comment>
<gene>
    <name evidence="10" type="ORF">UX51_C0001G0003</name>
</gene>
<protein>
    <recommendedName>
        <fullName evidence="3">glucose-1-phosphate thymidylyltransferase</fullName>
        <ecNumber evidence="3">2.7.7.24</ecNumber>
    </recommendedName>
</protein>
<comment type="similarity">
    <text evidence="2">Belongs to the glucose-1-phosphate thymidylyltransferase family.</text>
</comment>
<comment type="catalytic activity">
    <reaction evidence="8">
        <text>dTTP + alpha-D-glucose 1-phosphate + H(+) = dTDP-alpha-D-glucose + diphosphate</text>
        <dbReference type="Rhea" id="RHEA:15225"/>
        <dbReference type="ChEBI" id="CHEBI:15378"/>
        <dbReference type="ChEBI" id="CHEBI:33019"/>
        <dbReference type="ChEBI" id="CHEBI:37568"/>
        <dbReference type="ChEBI" id="CHEBI:57477"/>
        <dbReference type="ChEBI" id="CHEBI:58601"/>
        <dbReference type="EC" id="2.7.7.24"/>
    </reaction>
</comment>
<dbReference type="PATRIC" id="fig|1618628.3.peg.3"/>
<dbReference type="GO" id="GO:0008879">
    <property type="term" value="F:glucose-1-phosphate thymidylyltransferase activity"/>
    <property type="evidence" value="ECO:0007669"/>
    <property type="project" value="UniProtKB-EC"/>
</dbReference>
<keyword evidence="5" id="KW-0548">Nucleotidyltransferase</keyword>
<evidence type="ECO:0000256" key="4">
    <source>
        <dbReference type="ARBA" id="ARBA00022679"/>
    </source>
</evidence>
<dbReference type="InterPro" id="IPR005835">
    <property type="entry name" value="NTP_transferase_dom"/>
</dbReference>
<evidence type="ECO:0000256" key="5">
    <source>
        <dbReference type="ARBA" id="ARBA00022695"/>
    </source>
</evidence>
<keyword evidence="6" id="KW-0479">Metal-binding</keyword>
<dbReference type="Gene3D" id="3.90.550.10">
    <property type="entry name" value="Spore Coat Polysaccharide Biosynthesis Protein SpsA, Chain A"/>
    <property type="match status" value="1"/>
</dbReference>
<keyword evidence="7" id="KW-0460">Magnesium</keyword>
<reference evidence="10 11" key="1">
    <citation type="journal article" date="2015" name="Nature">
        <title>rRNA introns, odd ribosomes, and small enigmatic genomes across a large radiation of phyla.</title>
        <authorList>
            <person name="Brown C.T."/>
            <person name="Hug L.A."/>
            <person name="Thomas B.C."/>
            <person name="Sharon I."/>
            <person name="Castelle C.J."/>
            <person name="Singh A."/>
            <person name="Wilkins M.J."/>
            <person name="Williams K.H."/>
            <person name="Banfield J.F."/>
        </authorList>
    </citation>
    <scope>NUCLEOTIDE SEQUENCE [LARGE SCALE GENOMIC DNA]</scope>
</reference>
<dbReference type="InterPro" id="IPR029044">
    <property type="entry name" value="Nucleotide-diphossugar_trans"/>
</dbReference>
<evidence type="ECO:0000313" key="10">
    <source>
        <dbReference type="EMBL" id="KKU38451.1"/>
    </source>
</evidence>
<evidence type="ECO:0000256" key="3">
    <source>
        <dbReference type="ARBA" id="ARBA00012461"/>
    </source>
</evidence>
<evidence type="ECO:0000256" key="6">
    <source>
        <dbReference type="ARBA" id="ARBA00022723"/>
    </source>
</evidence>
<evidence type="ECO:0000259" key="9">
    <source>
        <dbReference type="Pfam" id="PF00483"/>
    </source>
</evidence>
<dbReference type="InterPro" id="IPR005907">
    <property type="entry name" value="G1P_thy_trans_s"/>
</dbReference>